<dbReference type="InterPro" id="IPR053066">
    <property type="entry name" value="ADGR_G7"/>
</dbReference>
<keyword evidence="3 6" id="KW-1133">Transmembrane helix</keyword>
<feature type="transmembrane region" description="Helical" evidence="6">
    <location>
        <begin position="470"/>
        <end position="492"/>
    </location>
</feature>
<comment type="subcellular location">
    <subcellularLocation>
        <location evidence="1">Membrane</location>
        <topology evidence="1">Multi-pass membrane protein</topology>
    </subcellularLocation>
</comment>
<evidence type="ECO:0000259" key="8">
    <source>
        <dbReference type="PROSITE" id="PS50261"/>
    </source>
</evidence>
<dbReference type="Proteomes" id="UP001549921">
    <property type="component" value="Unassembled WGS sequence"/>
</dbReference>
<name>A0ABD0S9M4_LOXSC</name>
<evidence type="ECO:0000313" key="9">
    <source>
        <dbReference type="EMBL" id="KAL0810492.1"/>
    </source>
</evidence>
<accession>A0ABD0S9M4</accession>
<dbReference type="Proteomes" id="UP001549920">
    <property type="component" value="Unassembled WGS sequence"/>
</dbReference>
<evidence type="ECO:0000256" key="5">
    <source>
        <dbReference type="SAM" id="MobiDB-lite"/>
    </source>
</evidence>
<feature type="compositionally biased region" description="Basic and acidic residues" evidence="5">
    <location>
        <begin position="396"/>
        <end position="405"/>
    </location>
</feature>
<feature type="domain" description="G-protein coupled receptors family 2 profile 2" evidence="8">
    <location>
        <begin position="171"/>
        <end position="345"/>
    </location>
</feature>
<comment type="caution">
    <text evidence="9">The sequence shown here is derived from an EMBL/GenBank/DDBJ whole genome shotgun (WGS) entry which is preliminary data.</text>
</comment>
<evidence type="ECO:0000256" key="1">
    <source>
        <dbReference type="ARBA" id="ARBA00004141"/>
    </source>
</evidence>
<dbReference type="PROSITE" id="PS50261">
    <property type="entry name" value="G_PROTEIN_RECEP_F2_4"/>
    <property type="match status" value="1"/>
</dbReference>
<evidence type="ECO:0000256" key="4">
    <source>
        <dbReference type="ARBA" id="ARBA00023136"/>
    </source>
</evidence>
<feature type="transmembrane region" description="Helical" evidence="6">
    <location>
        <begin position="317"/>
        <end position="339"/>
    </location>
</feature>
<gene>
    <name evidence="10" type="ORF">ABMA27_010270</name>
    <name evidence="9" type="ORF">ABMA28_010619</name>
</gene>
<feature type="transmembrane region" description="Helical" evidence="6">
    <location>
        <begin position="504"/>
        <end position="526"/>
    </location>
</feature>
<sequence>MCSKILKIVLFIIFIEQEYFTVESSVSFTGFQLNKSSHHVRRSSVDDAFFKNQKSSYRSFQPVAIKYHKTSYPRADDRPTDYDITSYDSEYGGVVSNFTSSIYDDNPPLYPNPEFIARSNQVSKTEEKQTEIEVDLPDDSLADADLKEHNIIDSVTYLYGFNSCHGVRNEWMILIFITSGIAVILLISAVMWLMWSDYAAEFRRSSKLYPININLCCCLIACTLIYIQAVVGVSSPSQCERIALLLHYTHVSCAMWIVALAAAVAEYCACDTLLPLKYNYLLAYGVPALVVMFNYALSMEHYEIKHYCWMSIEKGMVMGFMVPAMVLILINTAIIILGLQSVNKKQAEMLTAKIQELVDHHIANWPKNEPMETVIDNNRNGSVDTLDIYTPGSSRKNTDSSDTLDKEYNYSEDDCQYGNIGTGHEGNGDCGNESAQAKAIHDKGLLNMLYMDNLSWKWSWNTEGNELKTYLNLCLVLEPFFAINWVMGVVAIENASHWSTPTIYLILVVSMYIYLTATICTTLPIVRNKNTPTPCCEEVITEPTLARTRTTDSIPLLDPSIQQPNVTPAPADTISTISI</sequence>
<evidence type="ECO:0000313" key="11">
    <source>
        <dbReference type="Proteomes" id="UP001549920"/>
    </source>
</evidence>
<keyword evidence="4 6" id="KW-0472">Membrane</keyword>
<feature type="signal peptide" evidence="7">
    <location>
        <begin position="1"/>
        <end position="17"/>
    </location>
</feature>
<evidence type="ECO:0000256" key="6">
    <source>
        <dbReference type="SAM" id="Phobius"/>
    </source>
</evidence>
<dbReference type="Gene3D" id="1.20.1070.10">
    <property type="entry name" value="Rhodopsin 7-helix transmembrane proteins"/>
    <property type="match status" value="1"/>
</dbReference>
<feature type="transmembrane region" description="Helical" evidence="6">
    <location>
        <begin position="247"/>
        <end position="268"/>
    </location>
</feature>
<keyword evidence="7" id="KW-0732">Signal</keyword>
<evidence type="ECO:0000313" key="12">
    <source>
        <dbReference type="Proteomes" id="UP001549921"/>
    </source>
</evidence>
<evidence type="ECO:0000256" key="2">
    <source>
        <dbReference type="ARBA" id="ARBA00022692"/>
    </source>
</evidence>
<dbReference type="InterPro" id="IPR000832">
    <property type="entry name" value="GPCR_2_secretin-like"/>
</dbReference>
<evidence type="ECO:0000313" key="10">
    <source>
        <dbReference type="EMBL" id="KAL0859950.1"/>
    </source>
</evidence>
<feature type="transmembrane region" description="Helical" evidence="6">
    <location>
        <begin position="171"/>
        <end position="195"/>
    </location>
</feature>
<organism evidence="9 12">
    <name type="scientific">Loxostege sticticalis</name>
    <name type="common">Beet webworm moth</name>
    <dbReference type="NCBI Taxonomy" id="481309"/>
    <lineage>
        <taxon>Eukaryota</taxon>
        <taxon>Metazoa</taxon>
        <taxon>Ecdysozoa</taxon>
        <taxon>Arthropoda</taxon>
        <taxon>Hexapoda</taxon>
        <taxon>Insecta</taxon>
        <taxon>Pterygota</taxon>
        <taxon>Neoptera</taxon>
        <taxon>Endopterygota</taxon>
        <taxon>Lepidoptera</taxon>
        <taxon>Glossata</taxon>
        <taxon>Ditrysia</taxon>
        <taxon>Pyraloidea</taxon>
        <taxon>Crambidae</taxon>
        <taxon>Pyraustinae</taxon>
        <taxon>Loxostege</taxon>
    </lineage>
</organism>
<proteinExistence type="predicted"/>
<evidence type="ECO:0000256" key="7">
    <source>
        <dbReference type="SAM" id="SignalP"/>
    </source>
</evidence>
<dbReference type="AlphaFoldDB" id="A0ABD0S9M4"/>
<dbReference type="EMBL" id="JBEUOH010000026">
    <property type="protein sequence ID" value="KAL0859950.1"/>
    <property type="molecule type" value="Genomic_DNA"/>
</dbReference>
<protein>
    <recommendedName>
        <fullName evidence="8">G-protein coupled receptors family 2 profile 2 domain-containing protein</fullName>
    </recommendedName>
</protein>
<feature type="transmembrane region" description="Helical" evidence="6">
    <location>
        <begin position="207"/>
        <end position="227"/>
    </location>
</feature>
<keyword evidence="2 6" id="KW-0812">Transmembrane</keyword>
<feature type="chain" id="PRO_5044722611" description="G-protein coupled receptors family 2 profile 2 domain-containing protein" evidence="7">
    <location>
        <begin position="18"/>
        <end position="579"/>
    </location>
</feature>
<reference evidence="11 12" key="1">
    <citation type="submission" date="2024-06" db="EMBL/GenBank/DDBJ databases">
        <title>A chromosome-level genome assembly of beet webworm, Loxostege sticticalis.</title>
        <authorList>
            <person name="Zhang Y."/>
        </authorList>
    </citation>
    <scope>NUCLEOTIDE SEQUENCE [LARGE SCALE GENOMIC DNA]</scope>
    <source>
        <strain evidence="10">AQ026</strain>
        <strain evidence="9">AQ028</strain>
        <tissue evidence="9">Male pupae</tissue>
        <tissue evidence="10">Whole body</tissue>
    </source>
</reference>
<dbReference type="GO" id="GO:0016020">
    <property type="term" value="C:membrane"/>
    <property type="evidence" value="ECO:0007669"/>
    <property type="project" value="UniProtKB-SubCell"/>
</dbReference>
<feature type="region of interest" description="Disordered" evidence="5">
    <location>
        <begin position="386"/>
        <end position="405"/>
    </location>
</feature>
<dbReference type="PANTHER" id="PTHR47767">
    <property type="entry name" value="ADHESION G PROTEIN-COUPLED RECEPTOR G7"/>
    <property type="match status" value="1"/>
</dbReference>
<dbReference type="Pfam" id="PF00002">
    <property type="entry name" value="7tm_2"/>
    <property type="match status" value="1"/>
</dbReference>
<dbReference type="EMBL" id="JBEDNZ010000026">
    <property type="protein sequence ID" value="KAL0810492.1"/>
    <property type="molecule type" value="Genomic_DNA"/>
</dbReference>
<feature type="transmembrane region" description="Helical" evidence="6">
    <location>
        <begin position="280"/>
        <end position="297"/>
    </location>
</feature>
<dbReference type="PANTHER" id="PTHR47767:SF2">
    <property type="entry name" value="GPS DOMAIN-CONTAINING PROTEIN"/>
    <property type="match status" value="1"/>
</dbReference>
<keyword evidence="11" id="KW-1185">Reference proteome</keyword>
<evidence type="ECO:0000256" key="3">
    <source>
        <dbReference type="ARBA" id="ARBA00022989"/>
    </source>
</evidence>
<dbReference type="InterPro" id="IPR017981">
    <property type="entry name" value="GPCR_2-like_7TM"/>
</dbReference>